<accession>A0ABU7ZF05</accession>
<reference evidence="1" key="1">
    <citation type="submission" date="2023-12" db="EMBL/GenBank/DDBJ databases">
        <title>Mannheima indologenes sp. nov. proposed for Clade V organisms of Mannheimia.</title>
        <authorList>
            <person name="Christensen H."/>
        </authorList>
    </citation>
    <scope>NUCLEOTIDE SEQUENCE</scope>
    <source>
        <strain evidence="1">M14.4</strain>
    </source>
</reference>
<organism evidence="1 2">
    <name type="scientific">Mannheimia indoligenes</name>
    <dbReference type="NCBI Taxonomy" id="3103145"/>
    <lineage>
        <taxon>Bacteria</taxon>
        <taxon>Pseudomonadati</taxon>
        <taxon>Pseudomonadota</taxon>
        <taxon>Gammaproteobacteria</taxon>
        <taxon>Pasteurellales</taxon>
        <taxon>Pasteurellaceae</taxon>
        <taxon>Mannheimia</taxon>
    </lineage>
</organism>
<keyword evidence="2" id="KW-1185">Reference proteome</keyword>
<name>A0ABU7ZF05_9PAST</name>
<sequence>MFSEKFLDSVKNHEITVIQNNDDTKIFQAAIPNEGCHLAFTVIYQSSRVIITGDMGSFVLGGLLSPYEFFLKNQSAFSLHYMASKVLAEDINFRTHIFDANQAQEMVEGRFKSYMEDREFDDSQEEMLDELRDKIESIDFSSQIEVERFLYELSPDEWDIFDELDINDCNVLSYQFVWCIQAIIWITRKVS</sequence>
<dbReference type="EMBL" id="JBAJJM010000007">
    <property type="protein sequence ID" value="MEG9475747.1"/>
    <property type="molecule type" value="Genomic_DNA"/>
</dbReference>
<gene>
    <name evidence="1" type="ORF">V6W77_05600</name>
</gene>
<evidence type="ECO:0000313" key="1">
    <source>
        <dbReference type="EMBL" id="MEG9475747.1"/>
    </source>
</evidence>
<proteinExistence type="predicted"/>
<evidence type="ECO:0000313" key="2">
    <source>
        <dbReference type="Proteomes" id="UP001432017"/>
    </source>
</evidence>
<protein>
    <submittedName>
        <fullName evidence="1">Uncharacterized protein</fullName>
    </submittedName>
</protein>
<dbReference type="Proteomes" id="UP001432017">
    <property type="component" value="Unassembled WGS sequence"/>
</dbReference>
<dbReference type="RefSeq" id="WP_334254040.1">
    <property type="nucleotide sequence ID" value="NZ_JBAJJM010000007.1"/>
</dbReference>
<comment type="caution">
    <text evidence="1">The sequence shown here is derived from an EMBL/GenBank/DDBJ whole genome shotgun (WGS) entry which is preliminary data.</text>
</comment>